<dbReference type="Proteomes" id="UP001596200">
    <property type="component" value="Unassembled WGS sequence"/>
</dbReference>
<gene>
    <name evidence="2" type="ORF">ACFP1B_19805</name>
</gene>
<comment type="caution">
    <text evidence="2">The sequence shown here is derived from an EMBL/GenBank/DDBJ whole genome shotgun (WGS) entry which is preliminary data.</text>
</comment>
<proteinExistence type="predicted"/>
<feature type="region of interest" description="Disordered" evidence="1">
    <location>
        <begin position="1"/>
        <end position="26"/>
    </location>
</feature>
<name>A0ABW1GQ80_9ACTN</name>
<evidence type="ECO:0000256" key="1">
    <source>
        <dbReference type="SAM" id="MobiDB-lite"/>
    </source>
</evidence>
<dbReference type="RefSeq" id="WP_386420452.1">
    <property type="nucleotide sequence ID" value="NZ_BAAATU010000009.1"/>
</dbReference>
<accession>A0ABW1GQ80</accession>
<evidence type="ECO:0000313" key="2">
    <source>
        <dbReference type="EMBL" id="MFC5915649.1"/>
    </source>
</evidence>
<sequence length="87" mass="8869">MGEAAQAVIGATGQDPREGATRSGQDVEAELRDVIMTATVALRALAPGAAAVLARPVRGVAACPHAPRSPRPGQESRGMAGRQRVAE</sequence>
<protein>
    <submittedName>
        <fullName evidence="2">Uncharacterized protein</fullName>
    </submittedName>
</protein>
<feature type="region of interest" description="Disordered" evidence="1">
    <location>
        <begin position="62"/>
        <end position="87"/>
    </location>
</feature>
<keyword evidence="3" id="KW-1185">Reference proteome</keyword>
<evidence type="ECO:0000313" key="3">
    <source>
        <dbReference type="Proteomes" id="UP001596200"/>
    </source>
</evidence>
<dbReference type="EMBL" id="JBHSPU010000017">
    <property type="protein sequence ID" value="MFC5915649.1"/>
    <property type="molecule type" value="Genomic_DNA"/>
</dbReference>
<organism evidence="2 3">
    <name type="scientific">Streptomyces pulveraceus</name>
    <dbReference type="NCBI Taxonomy" id="68258"/>
    <lineage>
        <taxon>Bacteria</taxon>
        <taxon>Bacillati</taxon>
        <taxon>Actinomycetota</taxon>
        <taxon>Actinomycetes</taxon>
        <taxon>Kitasatosporales</taxon>
        <taxon>Streptomycetaceae</taxon>
        <taxon>Streptomyces</taxon>
    </lineage>
</organism>
<reference evidence="3" key="1">
    <citation type="journal article" date="2019" name="Int. J. Syst. Evol. Microbiol.">
        <title>The Global Catalogue of Microorganisms (GCM) 10K type strain sequencing project: providing services to taxonomists for standard genome sequencing and annotation.</title>
        <authorList>
            <consortium name="The Broad Institute Genomics Platform"/>
            <consortium name="The Broad Institute Genome Sequencing Center for Infectious Disease"/>
            <person name="Wu L."/>
            <person name="Ma J."/>
        </authorList>
    </citation>
    <scope>NUCLEOTIDE SEQUENCE [LARGE SCALE GENOMIC DNA]</scope>
    <source>
        <strain evidence="3">JCM 4147</strain>
    </source>
</reference>